<dbReference type="NCBIfam" id="TIGR02847">
    <property type="entry name" value="CyoD"/>
    <property type="match status" value="1"/>
</dbReference>
<dbReference type="EMBL" id="CP073708">
    <property type="protein sequence ID" value="QUO40741.1"/>
    <property type="molecule type" value="Genomic_DNA"/>
</dbReference>
<feature type="transmembrane region" description="Helical" evidence="10">
    <location>
        <begin position="21"/>
        <end position="40"/>
    </location>
</feature>
<organism evidence="11 13">
    <name type="scientific">Brevibacillus composti</name>
    <dbReference type="NCBI Taxonomy" id="2796470"/>
    <lineage>
        <taxon>Bacteria</taxon>
        <taxon>Bacillati</taxon>
        <taxon>Bacillota</taxon>
        <taxon>Bacilli</taxon>
        <taxon>Bacillales</taxon>
        <taxon>Paenibacillaceae</taxon>
        <taxon>Brevibacillus</taxon>
    </lineage>
</organism>
<keyword evidence="14" id="KW-1185">Reference proteome</keyword>
<evidence type="ECO:0000256" key="5">
    <source>
        <dbReference type="ARBA" id="ARBA00022692"/>
    </source>
</evidence>
<keyword evidence="9 10" id="KW-0472">Membrane</keyword>
<comment type="subcellular location">
    <subcellularLocation>
        <location evidence="1">Cell membrane</location>
        <topology evidence="1">Multi-pass membrane protein</topology>
    </subcellularLocation>
</comment>
<dbReference type="GO" id="GO:0015990">
    <property type="term" value="P:electron transport coupled proton transport"/>
    <property type="evidence" value="ECO:0007669"/>
    <property type="project" value="InterPro"/>
</dbReference>
<comment type="similarity">
    <text evidence="2">Belongs to the cytochrome c oxidase bacterial subunit 4 family.</text>
</comment>
<dbReference type="InterPro" id="IPR014210">
    <property type="entry name" value="Cyt_o_ubiqinol_oxidase_su4"/>
</dbReference>
<dbReference type="GO" id="GO:0005886">
    <property type="term" value="C:plasma membrane"/>
    <property type="evidence" value="ECO:0007669"/>
    <property type="project" value="UniProtKB-SubCell"/>
</dbReference>
<evidence type="ECO:0000313" key="13">
    <source>
        <dbReference type="Proteomes" id="UP000595847"/>
    </source>
</evidence>
<keyword evidence="8" id="KW-0560">Oxidoreductase</keyword>
<evidence type="ECO:0000256" key="4">
    <source>
        <dbReference type="ARBA" id="ARBA00022475"/>
    </source>
</evidence>
<reference evidence="12" key="2">
    <citation type="submission" date="2021-04" db="EMBL/GenBank/DDBJ databases">
        <title>Brevibacillus composti FJAT-54423, complete genome.</title>
        <authorList>
            <person name="Tang R."/>
        </authorList>
    </citation>
    <scope>NUCLEOTIDE SEQUENCE</scope>
    <source>
        <strain evidence="12">FJAT-54424</strain>
    </source>
</reference>
<feature type="transmembrane region" description="Helical" evidence="10">
    <location>
        <begin position="79"/>
        <end position="98"/>
    </location>
</feature>
<name>A0A7T5EJB0_9BACL</name>
<dbReference type="EMBL" id="CP066308">
    <property type="protein sequence ID" value="QQE73659.1"/>
    <property type="molecule type" value="Genomic_DNA"/>
</dbReference>
<keyword evidence="3" id="KW-0813">Transport</keyword>
<evidence type="ECO:0000256" key="3">
    <source>
        <dbReference type="ARBA" id="ARBA00022448"/>
    </source>
</evidence>
<evidence type="ECO:0000313" key="11">
    <source>
        <dbReference type="EMBL" id="QQE73659.1"/>
    </source>
</evidence>
<keyword evidence="5 10" id="KW-0812">Transmembrane</keyword>
<evidence type="ECO:0000256" key="7">
    <source>
        <dbReference type="ARBA" id="ARBA00022989"/>
    </source>
</evidence>
<evidence type="ECO:0000256" key="9">
    <source>
        <dbReference type="ARBA" id="ARBA00023136"/>
    </source>
</evidence>
<sequence>MAQHENHGENHGTFKSYVTGFVLSIILTIIPLVLVMNHILTGTALVVTIMLMAVAQLFVQLFFFMHIREGEKPRYNVQALVLGAVIVFTIVAGSMWIMTFNSQVQ</sequence>
<dbReference type="AlphaFoldDB" id="A0A7T5EJB0"/>
<keyword evidence="7 10" id="KW-1133">Transmembrane helix</keyword>
<dbReference type="GO" id="GO:0009486">
    <property type="term" value="F:cytochrome bo3 ubiquinol oxidase activity"/>
    <property type="evidence" value="ECO:0007669"/>
    <property type="project" value="InterPro"/>
</dbReference>
<evidence type="ECO:0000256" key="2">
    <source>
        <dbReference type="ARBA" id="ARBA00008079"/>
    </source>
</evidence>
<dbReference type="Proteomes" id="UP000677234">
    <property type="component" value="Chromosome"/>
</dbReference>
<dbReference type="GO" id="GO:0019646">
    <property type="term" value="P:aerobic electron transport chain"/>
    <property type="evidence" value="ECO:0007669"/>
    <property type="project" value="TreeGrafter"/>
</dbReference>
<dbReference type="PANTHER" id="PTHR36835:SF1">
    <property type="entry name" value="CYTOCHROME BO(3) UBIQUINOL OXIDASE SUBUNIT 4"/>
    <property type="match status" value="1"/>
</dbReference>
<reference evidence="11 13" key="1">
    <citation type="submission" date="2020-12" db="EMBL/GenBank/DDBJ databases">
        <title>strain FJAT-54423T represents a novel species of the genus Brevibacillus.</title>
        <authorList>
            <person name="Tang R."/>
        </authorList>
    </citation>
    <scope>NUCLEOTIDE SEQUENCE [LARGE SCALE GENOMIC DNA]</scope>
    <source>
        <strain evidence="11 13">FJAT-54423</strain>
    </source>
</reference>
<dbReference type="InterPro" id="IPR050968">
    <property type="entry name" value="Cytochrome_c_oxidase_bac_sub4"/>
</dbReference>
<feature type="transmembrane region" description="Helical" evidence="10">
    <location>
        <begin position="46"/>
        <end position="67"/>
    </location>
</feature>
<evidence type="ECO:0000256" key="10">
    <source>
        <dbReference type="SAM" id="Phobius"/>
    </source>
</evidence>
<dbReference type="Proteomes" id="UP000595847">
    <property type="component" value="Chromosome"/>
</dbReference>
<dbReference type="Pfam" id="PF03626">
    <property type="entry name" value="COX4_pro"/>
    <property type="match status" value="1"/>
</dbReference>
<proteinExistence type="inferred from homology"/>
<evidence type="ECO:0000256" key="8">
    <source>
        <dbReference type="ARBA" id="ARBA00023002"/>
    </source>
</evidence>
<dbReference type="KEGG" id="bcop:JD108_17470"/>
<evidence type="ECO:0000256" key="6">
    <source>
        <dbReference type="ARBA" id="ARBA00022982"/>
    </source>
</evidence>
<protein>
    <submittedName>
        <fullName evidence="11">Cytochrome o ubiquinol oxidase subunit IV</fullName>
    </submittedName>
</protein>
<gene>
    <name evidence="11" type="primary">cyoD</name>
    <name evidence="11" type="ORF">JD108_17470</name>
    <name evidence="12" type="ORF">KDJ56_17415</name>
</gene>
<keyword evidence="6" id="KW-0249">Electron transport</keyword>
<evidence type="ECO:0000313" key="14">
    <source>
        <dbReference type="Proteomes" id="UP000677234"/>
    </source>
</evidence>
<dbReference type="RefSeq" id="WP_198827264.1">
    <property type="nucleotide sequence ID" value="NZ_CP066308.1"/>
</dbReference>
<evidence type="ECO:0000256" key="1">
    <source>
        <dbReference type="ARBA" id="ARBA00004651"/>
    </source>
</evidence>
<accession>A0A7T5EJB0</accession>
<keyword evidence="4" id="KW-1003">Cell membrane</keyword>
<dbReference type="PANTHER" id="PTHR36835">
    <property type="entry name" value="CYTOCHROME BO(3) UBIQUINOL OXIDASE SUBUNIT 4"/>
    <property type="match status" value="1"/>
</dbReference>
<dbReference type="InterPro" id="IPR005171">
    <property type="entry name" value="Cyt_c_oxidase_su4_prok"/>
</dbReference>
<dbReference type="GO" id="GO:0009319">
    <property type="term" value="C:cytochrome o ubiquinol oxidase complex"/>
    <property type="evidence" value="ECO:0007669"/>
    <property type="project" value="TreeGrafter"/>
</dbReference>
<dbReference type="GO" id="GO:0015078">
    <property type="term" value="F:proton transmembrane transporter activity"/>
    <property type="evidence" value="ECO:0007669"/>
    <property type="project" value="TreeGrafter"/>
</dbReference>
<evidence type="ECO:0000313" key="12">
    <source>
        <dbReference type="EMBL" id="QUO40741.1"/>
    </source>
</evidence>